<dbReference type="InterPro" id="IPR008266">
    <property type="entry name" value="Tyr_kinase_AS"/>
</dbReference>
<evidence type="ECO:0000259" key="5">
    <source>
        <dbReference type="PROSITE" id="PS50011"/>
    </source>
</evidence>
<dbReference type="Proteomes" id="UP000294933">
    <property type="component" value="Unassembled WGS sequence"/>
</dbReference>
<keyword evidence="7" id="KW-1185">Reference proteome</keyword>
<dbReference type="AlphaFoldDB" id="A0A4Y7PZY2"/>
<gene>
    <name evidence="6" type="ORF">BD410DRAFT_366724</name>
</gene>
<dbReference type="OrthoDB" id="4062651at2759"/>
<dbReference type="STRING" id="50990.A0A4Y7PZY2"/>
<dbReference type="PANTHER" id="PTHR44329:SF288">
    <property type="entry name" value="MITOGEN-ACTIVATED PROTEIN KINASE KINASE KINASE 20"/>
    <property type="match status" value="1"/>
</dbReference>
<dbReference type="InterPro" id="IPR051681">
    <property type="entry name" value="Ser/Thr_Kinases-Pseudokinases"/>
</dbReference>
<name>A0A4Y7PZY2_9AGAM</name>
<dbReference type="EMBL" id="ML170187">
    <property type="protein sequence ID" value="TDL20548.1"/>
    <property type="molecule type" value="Genomic_DNA"/>
</dbReference>
<dbReference type="InterPro" id="IPR001245">
    <property type="entry name" value="Ser-Thr/Tyr_kinase_cat_dom"/>
</dbReference>
<evidence type="ECO:0000256" key="4">
    <source>
        <dbReference type="ARBA" id="ARBA00022840"/>
    </source>
</evidence>
<proteinExistence type="predicted"/>
<evidence type="ECO:0000313" key="7">
    <source>
        <dbReference type="Proteomes" id="UP000294933"/>
    </source>
</evidence>
<evidence type="ECO:0000256" key="3">
    <source>
        <dbReference type="ARBA" id="ARBA00022777"/>
    </source>
</evidence>
<keyword evidence="2" id="KW-0547">Nucleotide-binding</keyword>
<protein>
    <submittedName>
        <fullName evidence="6">Kinase-like protein</fullName>
    </submittedName>
</protein>
<keyword evidence="3 6" id="KW-0418">Kinase</keyword>
<accession>A0A4Y7PZY2</accession>
<dbReference type="SUPFAM" id="SSF56112">
    <property type="entry name" value="Protein kinase-like (PK-like)"/>
    <property type="match status" value="1"/>
</dbReference>
<keyword evidence="4" id="KW-0067">ATP-binding</keyword>
<dbReference type="Pfam" id="PF07714">
    <property type="entry name" value="PK_Tyr_Ser-Thr"/>
    <property type="match status" value="1"/>
</dbReference>
<evidence type="ECO:0000313" key="6">
    <source>
        <dbReference type="EMBL" id="TDL20548.1"/>
    </source>
</evidence>
<dbReference type="PROSITE" id="PS00109">
    <property type="entry name" value="PROTEIN_KINASE_TYR"/>
    <property type="match status" value="1"/>
</dbReference>
<dbReference type="VEuPathDB" id="FungiDB:BD410DRAFT_366724"/>
<dbReference type="InterPro" id="IPR011009">
    <property type="entry name" value="Kinase-like_dom_sf"/>
</dbReference>
<keyword evidence="1" id="KW-0808">Transferase</keyword>
<dbReference type="GO" id="GO:0005524">
    <property type="term" value="F:ATP binding"/>
    <property type="evidence" value="ECO:0007669"/>
    <property type="project" value="UniProtKB-KW"/>
</dbReference>
<evidence type="ECO:0000256" key="2">
    <source>
        <dbReference type="ARBA" id="ARBA00022741"/>
    </source>
</evidence>
<sequence>MMLPCHRVSDPTLRNRLRASLQLDEVDLCHFVEYIISDSTLCAAILSLDATDISLFMDVLQSGLSLTTQLRNKKRKFDRFVKDLMVETGILPRGLTITNARRVDKDPISGGGFADVWRGELWGKPVAMKVLRIFQGGKNDVETVRRKFCEEALIWQQLKHENILPFFGISENEFQPKLALVSPWMEGGTLIAYLRDHPGVNRHSLIYGIAGGLHYLHMLRPLVVHGDLRAANILIDEKCNPRITDFGLAKIIDSQASSVVATSFNGKGTMRWQAPELLMACRFEGESGGITVKSDVYAFACVCLEVFTGEVPFSNLRDGAVIMAVAVRDERPPRPPEPATTRGLDDSYWSLMESCWVTQPAERRSMDTVMVTLEQIQPQIRF</sequence>
<feature type="domain" description="Protein kinase" evidence="5">
    <location>
        <begin position="102"/>
        <end position="380"/>
    </location>
</feature>
<reference evidence="6 7" key="1">
    <citation type="submission" date="2018-06" db="EMBL/GenBank/DDBJ databases">
        <title>A transcriptomic atlas of mushroom development highlights an independent origin of complex multicellularity.</title>
        <authorList>
            <consortium name="DOE Joint Genome Institute"/>
            <person name="Krizsan K."/>
            <person name="Almasi E."/>
            <person name="Merenyi Z."/>
            <person name="Sahu N."/>
            <person name="Viragh M."/>
            <person name="Koszo T."/>
            <person name="Mondo S."/>
            <person name="Kiss B."/>
            <person name="Balint B."/>
            <person name="Kues U."/>
            <person name="Barry K."/>
            <person name="Hegedus J.C."/>
            <person name="Henrissat B."/>
            <person name="Johnson J."/>
            <person name="Lipzen A."/>
            <person name="Ohm R."/>
            <person name="Nagy I."/>
            <person name="Pangilinan J."/>
            <person name="Yan J."/>
            <person name="Xiong Y."/>
            <person name="Grigoriev I.V."/>
            <person name="Hibbett D.S."/>
            <person name="Nagy L.G."/>
        </authorList>
    </citation>
    <scope>NUCLEOTIDE SEQUENCE [LARGE SCALE GENOMIC DNA]</scope>
    <source>
        <strain evidence="6 7">SZMC22713</strain>
    </source>
</reference>
<dbReference type="PANTHER" id="PTHR44329">
    <property type="entry name" value="SERINE/THREONINE-PROTEIN KINASE TNNI3K-RELATED"/>
    <property type="match status" value="1"/>
</dbReference>
<organism evidence="6 7">
    <name type="scientific">Rickenella mellea</name>
    <dbReference type="NCBI Taxonomy" id="50990"/>
    <lineage>
        <taxon>Eukaryota</taxon>
        <taxon>Fungi</taxon>
        <taxon>Dikarya</taxon>
        <taxon>Basidiomycota</taxon>
        <taxon>Agaricomycotina</taxon>
        <taxon>Agaricomycetes</taxon>
        <taxon>Hymenochaetales</taxon>
        <taxon>Rickenellaceae</taxon>
        <taxon>Rickenella</taxon>
    </lineage>
</organism>
<dbReference type="PROSITE" id="PS50011">
    <property type="entry name" value="PROTEIN_KINASE_DOM"/>
    <property type="match status" value="1"/>
</dbReference>
<dbReference type="GO" id="GO:0004674">
    <property type="term" value="F:protein serine/threonine kinase activity"/>
    <property type="evidence" value="ECO:0007669"/>
    <property type="project" value="TreeGrafter"/>
</dbReference>
<evidence type="ECO:0000256" key="1">
    <source>
        <dbReference type="ARBA" id="ARBA00022679"/>
    </source>
</evidence>
<dbReference type="Gene3D" id="1.10.510.10">
    <property type="entry name" value="Transferase(Phosphotransferase) domain 1"/>
    <property type="match status" value="1"/>
</dbReference>
<dbReference type="InterPro" id="IPR000719">
    <property type="entry name" value="Prot_kinase_dom"/>
</dbReference>